<feature type="region of interest" description="Disordered" evidence="1">
    <location>
        <begin position="468"/>
        <end position="516"/>
    </location>
</feature>
<dbReference type="CDD" id="cd06080">
    <property type="entry name" value="PWWP_MUM1-like"/>
    <property type="match status" value="1"/>
</dbReference>
<dbReference type="GeneID" id="109463042"/>
<evidence type="ECO:0000259" key="2">
    <source>
        <dbReference type="Pfam" id="PF20884"/>
    </source>
</evidence>
<feature type="region of interest" description="Disordered" evidence="1">
    <location>
        <begin position="269"/>
        <end position="353"/>
    </location>
</feature>
<dbReference type="SUPFAM" id="SSF63748">
    <property type="entry name" value="Tudor/PWWP/MBT"/>
    <property type="match status" value="1"/>
</dbReference>
<dbReference type="Proteomes" id="UP000515135">
    <property type="component" value="Unplaced"/>
</dbReference>
<evidence type="ECO:0000313" key="4">
    <source>
        <dbReference type="Proteomes" id="UP000515135"/>
    </source>
</evidence>
<feature type="compositionally biased region" description="Polar residues" evidence="1">
    <location>
        <begin position="118"/>
        <end position="138"/>
    </location>
</feature>
<feature type="compositionally biased region" description="Basic residues" evidence="1">
    <location>
        <begin position="188"/>
        <end position="205"/>
    </location>
</feature>
<organism evidence="4 5">
    <name type="scientific">Branchiostoma belcheri</name>
    <name type="common">Amphioxus</name>
    <dbReference type="NCBI Taxonomy" id="7741"/>
    <lineage>
        <taxon>Eukaryota</taxon>
        <taxon>Metazoa</taxon>
        <taxon>Chordata</taxon>
        <taxon>Cephalochordata</taxon>
        <taxon>Leptocardii</taxon>
        <taxon>Amphioxiformes</taxon>
        <taxon>Branchiostomatidae</taxon>
        <taxon>Branchiostoma</taxon>
    </lineage>
</organism>
<dbReference type="InterPro" id="IPR040263">
    <property type="entry name" value="PWP3A_3B_4"/>
</dbReference>
<dbReference type="PANTHER" id="PTHR31333:SF6">
    <property type="entry name" value="MUM1 LIKE 1"/>
    <property type="match status" value="1"/>
</dbReference>
<evidence type="ECO:0000259" key="3">
    <source>
        <dbReference type="Pfam" id="PF20886"/>
    </source>
</evidence>
<dbReference type="KEGG" id="bbel:109463042"/>
<feature type="compositionally biased region" description="Basic residues" evidence="1">
    <location>
        <begin position="154"/>
        <end position="163"/>
    </location>
</feature>
<feature type="compositionally biased region" description="Basic residues" evidence="1">
    <location>
        <begin position="1"/>
        <end position="18"/>
    </location>
</feature>
<dbReference type="Pfam" id="PF20884">
    <property type="entry name" value="MUM1-like_PWWP"/>
    <property type="match status" value="1"/>
</dbReference>
<feature type="compositionally biased region" description="Polar residues" evidence="1">
    <location>
        <begin position="302"/>
        <end position="314"/>
    </location>
</feature>
<dbReference type="InterPro" id="IPR048795">
    <property type="entry name" value="PWP3A_3B_4_C"/>
</dbReference>
<evidence type="ECO:0000256" key="1">
    <source>
        <dbReference type="SAM" id="MobiDB-lite"/>
    </source>
</evidence>
<feature type="domain" description="PWWP" evidence="3">
    <location>
        <begin position="516"/>
        <end position="648"/>
    </location>
</feature>
<feature type="compositionally biased region" description="Acidic residues" evidence="1">
    <location>
        <begin position="323"/>
        <end position="342"/>
    </location>
</feature>
<accession>A0A6P4XFI6</accession>
<dbReference type="InterPro" id="IPR035504">
    <property type="entry name" value="MUM1-like_PWWP"/>
</dbReference>
<protein>
    <submittedName>
        <fullName evidence="5">Uncharacterized protein LOC109463042</fullName>
    </submittedName>
</protein>
<dbReference type="AlphaFoldDB" id="A0A6P4XFI6"/>
<sequence length="689" mass="77511">MARLRSRGGRGRCRRGRTTRVAPAMSERLSQADMEDVPAELIVKVPLELLQENFRLTSHHPSPKAVEPQTMPVHCGRGAWRGRGRGVGRGRGRGVGRGRGRGVGRGRGRGKWNRTSRKSPCTVTTETLYNGPVTQQHSIKGDDDHTNNASHGQTKGRRTNRRSCSRDPPLSQAQPEQTFPIVPTNGFRHYRGRGRGGQRHGRGRKLQTDRTVNQNLEVEKHNDSRTSKMATFQTGGDVHSDTDLKEDTLHITKEASDIPDLELRRKYAGKRHLSQDKSVSSKRRKQLNGSSFAAPVFEEDSLVTTPEDSSTNGHNILAKDQEPEQDLGSENNEDSDSDDDLPDINTSLQQDPSKPAFKAGEVVWVKRGRDPSWPAIVNHVYHKKKRMSVLFIGYNQKKGISVNINAAKVFNSRMKDHFMEEASRTESKREFFQSIVTQVEDFLNKKACGKLDGLDAFQYFFPNETFPPDSPCGSDDDDEGNVRTHHDDTEATQSSALSEGAETSPPRITGPPRHNRRMNLRHNLEKRIVEYIKTQQDAKDHLAGIYQGSVLSQRHQDFVHKDRAVRAMLQGQGTGFITSDELAEDLFSCLSDLYLRCEEDKNFADTKYVACVLMPEAILYGLHKVKGISMKAAQELMDKGPELFPAERTWYREALRAEPLTEEERRSIIHQAAQNVLGREGSKQLLQLT</sequence>
<dbReference type="OrthoDB" id="10013064at2759"/>
<evidence type="ECO:0000313" key="5">
    <source>
        <dbReference type="RefSeq" id="XP_019615290.1"/>
    </source>
</evidence>
<gene>
    <name evidence="5" type="primary">LOC109463042</name>
</gene>
<proteinExistence type="predicted"/>
<keyword evidence="4" id="KW-1185">Reference proteome</keyword>
<feature type="domain" description="MUM1-like PWWP" evidence="2">
    <location>
        <begin position="357"/>
        <end position="423"/>
    </location>
</feature>
<dbReference type="Gene3D" id="2.30.30.140">
    <property type="match status" value="1"/>
</dbReference>
<dbReference type="PANTHER" id="PTHR31333">
    <property type="entry name" value="PWWP DOMAIN-CONTAINING DNA REPAIR FACTOR 3 FAMILY MEMBER"/>
    <property type="match status" value="1"/>
</dbReference>
<name>A0A6P4XFI6_BRABE</name>
<feature type="region of interest" description="Disordered" evidence="1">
    <location>
        <begin position="1"/>
        <end position="23"/>
    </location>
</feature>
<feature type="region of interest" description="Disordered" evidence="1">
    <location>
        <begin position="59"/>
        <end position="207"/>
    </location>
</feature>
<feature type="compositionally biased region" description="Basic residues" evidence="1">
    <location>
        <begin position="80"/>
        <end position="117"/>
    </location>
</feature>
<feature type="compositionally biased region" description="Basic and acidic residues" evidence="1">
    <location>
        <begin position="480"/>
        <end position="489"/>
    </location>
</feature>
<dbReference type="Pfam" id="PF20886">
    <property type="entry name" value="PWP3A-B_C"/>
    <property type="match status" value="1"/>
</dbReference>
<reference evidence="5" key="1">
    <citation type="submission" date="2025-08" db="UniProtKB">
        <authorList>
            <consortium name="RefSeq"/>
        </authorList>
    </citation>
    <scope>IDENTIFICATION</scope>
    <source>
        <tissue evidence="5">Gonad</tissue>
    </source>
</reference>
<dbReference type="RefSeq" id="XP_019615290.1">
    <property type="nucleotide sequence ID" value="XM_019759731.1"/>
</dbReference>